<keyword evidence="2" id="KW-0238">DNA-binding</keyword>
<gene>
    <name evidence="5" type="ORF">GPX89_27495</name>
</gene>
<dbReference type="GO" id="GO:0006355">
    <property type="term" value="P:regulation of DNA-templated transcription"/>
    <property type="evidence" value="ECO:0007669"/>
    <property type="project" value="InterPro"/>
</dbReference>
<dbReference type="InterPro" id="IPR027417">
    <property type="entry name" value="P-loop_NTPase"/>
</dbReference>
<keyword evidence="3" id="KW-0804">Transcription</keyword>
<dbReference type="SUPFAM" id="SSF52540">
    <property type="entry name" value="P-loop containing nucleoside triphosphate hydrolases"/>
    <property type="match status" value="1"/>
</dbReference>
<dbReference type="PANTHER" id="PTHR44688">
    <property type="entry name" value="DNA-BINDING TRANSCRIPTIONAL ACTIVATOR DEVR_DOSR"/>
    <property type="match status" value="1"/>
</dbReference>
<keyword evidence="1" id="KW-0805">Transcription regulation</keyword>
<accession>A0A7K1V362</accession>
<dbReference type="AlphaFoldDB" id="A0A7K1V362"/>
<feature type="domain" description="HTH luxR-type" evidence="4">
    <location>
        <begin position="803"/>
        <end position="868"/>
    </location>
</feature>
<dbReference type="Pfam" id="PF25873">
    <property type="entry name" value="WHD_MalT"/>
    <property type="match status" value="1"/>
</dbReference>
<evidence type="ECO:0000256" key="1">
    <source>
        <dbReference type="ARBA" id="ARBA00023015"/>
    </source>
</evidence>
<dbReference type="Pfam" id="PF13401">
    <property type="entry name" value="AAA_22"/>
    <property type="match status" value="1"/>
</dbReference>
<sequence>MTVESPPLPALPELGFMPIARPELYVRLDNAVTSPVARVITISAPAGTGKTVLVADWLDRRLGRTHPNAEYYWVTIADPAAAHHDPRAALSACFGVGLPRAGRHDHTDDTEYTVAHIVSRLAARDRPVVVVIDNAHLISDPTAIDFLECFLAAAPPNTTMVLAGRHDLPLRWHLLDLDGRLTRVRAPDLAFTGLRAGQFTRRHGCALSEAELTTVLRLTRGWAALLRLAALHLGTQPDRAAALAELASVPPPLADFLAAEVVATLPESLLRFAIGLSVPVAFTRSLAVRLRAGEPPHSIDELVGLELPMTGTVRDGEVWYTLHPLLRAHLLNRLYRSDIEWSYTLHRHTADWYLAAGLPREALPHVVRASDTELLAWFLREHAFRLVLDGHGPMLFEHLEQAGSISLNDPFVWALRVLDALEHDDADKATTYLDVLALRPRESGRIVPAGWIDSLYLAAWAAITRVTGTGPSEFQLPEPIPESGHAPIDAYSAGEIGMALLADGEDTEGEGLLRRGAALAESSAIPRLHVRAATRLAITAAIRDEPGPMREQAGLAVDLAERHGLRDCADGIAARTVEAFAAYLRGGHTTVPTTASFPVIQRIPAPPDGPAAARITDILAELLAFDDSPDKRRAAERLRRSAVVLLRGPSSLPALTGRLLPHVVPILLEVRAVDSARLLTDEAGSRLGRTAEIVLAEALLELANRPRVARGLVAPLRVDIETVRPQTVVTAWLVEGVALAALRNRSAARDALEHALGDAAPDQLVRPFLDMPGAVALLDDHIGTLGPHDDFAQRIRRHPRLRRIAAQPRLTPMELTVLEQMPSGRTAAQMAANLGISVNTVKTHLRSLYAKFDAGSRAQAVESARRSGLL</sequence>
<dbReference type="PROSITE" id="PS50043">
    <property type="entry name" value="HTH_LUXR_2"/>
    <property type="match status" value="1"/>
</dbReference>
<dbReference type="PRINTS" id="PR00038">
    <property type="entry name" value="HTHLUXR"/>
</dbReference>
<protein>
    <submittedName>
        <fullName evidence="5">AAA family ATPase</fullName>
    </submittedName>
</protein>
<dbReference type="PANTHER" id="PTHR44688:SF16">
    <property type="entry name" value="DNA-BINDING TRANSCRIPTIONAL ACTIVATOR DEVR_DOSR"/>
    <property type="match status" value="1"/>
</dbReference>
<comment type="caution">
    <text evidence="5">The sequence shown here is derived from an EMBL/GenBank/DDBJ whole genome shotgun (WGS) entry which is preliminary data.</text>
</comment>
<dbReference type="EMBL" id="WRPP01000005">
    <property type="protein sequence ID" value="MVU80981.1"/>
    <property type="molecule type" value="Genomic_DNA"/>
</dbReference>
<dbReference type="RefSeq" id="WP_157390514.1">
    <property type="nucleotide sequence ID" value="NZ_WRPP01000005.1"/>
</dbReference>
<evidence type="ECO:0000259" key="4">
    <source>
        <dbReference type="PROSITE" id="PS50043"/>
    </source>
</evidence>
<dbReference type="InterPro" id="IPR036388">
    <property type="entry name" value="WH-like_DNA-bd_sf"/>
</dbReference>
<evidence type="ECO:0000313" key="6">
    <source>
        <dbReference type="Proteomes" id="UP000466794"/>
    </source>
</evidence>
<dbReference type="SUPFAM" id="SSF46894">
    <property type="entry name" value="C-terminal effector domain of the bipartite response regulators"/>
    <property type="match status" value="1"/>
</dbReference>
<dbReference type="Proteomes" id="UP000466794">
    <property type="component" value="Unassembled WGS sequence"/>
</dbReference>
<dbReference type="InterPro" id="IPR059106">
    <property type="entry name" value="WHD_MalT"/>
</dbReference>
<dbReference type="Pfam" id="PF00196">
    <property type="entry name" value="GerE"/>
    <property type="match status" value="1"/>
</dbReference>
<organism evidence="5 6">
    <name type="scientific">Nocardia terrae</name>
    <dbReference type="NCBI Taxonomy" id="2675851"/>
    <lineage>
        <taxon>Bacteria</taxon>
        <taxon>Bacillati</taxon>
        <taxon>Actinomycetota</taxon>
        <taxon>Actinomycetes</taxon>
        <taxon>Mycobacteriales</taxon>
        <taxon>Nocardiaceae</taxon>
        <taxon>Nocardia</taxon>
    </lineage>
</organism>
<dbReference type="GO" id="GO:0016887">
    <property type="term" value="F:ATP hydrolysis activity"/>
    <property type="evidence" value="ECO:0007669"/>
    <property type="project" value="InterPro"/>
</dbReference>
<dbReference type="Gene3D" id="1.10.10.10">
    <property type="entry name" value="Winged helix-like DNA-binding domain superfamily/Winged helix DNA-binding domain"/>
    <property type="match status" value="1"/>
</dbReference>
<keyword evidence="6" id="KW-1185">Reference proteome</keyword>
<proteinExistence type="predicted"/>
<evidence type="ECO:0000256" key="3">
    <source>
        <dbReference type="ARBA" id="ARBA00023163"/>
    </source>
</evidence>
<dbReference type="InterPro" id="IPR049945">
    <property type="entry name" value="AAA_22"/>
</dbReference>
<evidence type="ECO:0000256" key="2">
    <source>
        <dbReference type="ARBA" id="ARBA00023125"/>
    </source>
</evidence>
<dbReference type="SMART" id="SM00421">
    <property type="entry name" value="HTH_LUXR"/>
    <property type="match status" value="1"/>
</dbReference>
<reference evidence="5 6" key="1">
    <citation type="submission" date="2019-12" db="EMBL/GenBank/DDBJ databases">
        <title>Nocardia sp. nov. ET3-3 isolated from soil.</title>
        <authorList>
            <person name="Kanchanasin P."/>
            <person name="Tanasupawat S."/>
            <person name="Yuki M."/>
            <person name="Kudo T."/>
        </authorList>
    </citation>
    <scope>NUCLEOTIDE SEQUENCE [LARGE SCALE GENOMIC DNA]</scope>
    <source>
        <strain evidence="5 6">ET3-3</strain>
    </source>
</reference>
<evidence type="ECO:0000313" key="5">
    <source>
        <dbReference type="EMBL" id="MVU80981.1"/>
    </source>
</evidence>
<name>A0A7K1V362_9NOCA</name>
<dbReference type="Gene3D" id="3.40.50.300">
    <property type="entry name" value="P-loop containing nucleotide triphosphate hydrolases"/>
    <property type="match status" value="1"/>
</dbReference>
<dbReference type="InterPro" id="IPR016032">
    <property type="entry name" value="Sig_transdc_resp-reg_C-effctor"/>
</dbReference>
<dbReference type="InterPro" id="IPR000792">
    <property type="entry name" value="Tscrpt_reg_LuxR_C"/>
</dbReference>
<dbReference type="CDD" id="cd06170">
    <property type="entry name" value="LuxR_C_like"/>
    <property type="match status" value="1"/>
</dbReference>
<dbReference type="GO" id="GO:0003677">
    <property type="term" value="F:DNA binding"/>
    <property type="evidence" value="ECO:0007669"/>
    <property type="project" value="UniProtKB-KW"/>
</dbReference>